<feature type="domain" description="ABC transmembrane type-1" evidence="8">
    <location>
        <begin position="67"/>
        <end position="247"/>
    </location>
</feature>
<protein>
    <submittedName>
        <fullName evidence="9">Bicarbonate transport system permease protein CmpB</fullName>
    </submittedName>
</protein>
<evidence type="ECO:0000256" key="6">
    <source>
        <dbReference type="ARBA" id="ARBA00023136"/>
    </source>
</evidence>
<dbReference type="AlphaFoldDB" id="A0A239V6G3"/>
<dbReference type="KEGG" id="dco:SAMEA4475696_0259"/>
<dbReference type="CDD" id="cd06261">
    <property type="entry name" value="TM_PBP2"/>
    <property type="match status" value="1"/>
</dbReference>
<evidence type="ECO:0000259" key="8">
    <source>
        <dbReference type="PROSITE" id="PS50928"/>
    </source>
</evidence>
<comment type="similarity">
    <text evidence="7">Belongs to the binding-protein-dependent transport system permease family.</text>
</comment>
<evidence type="ECO:0000313" key="9">
    <source>
        <dbReference type="EMBL" id="SNV17652.1"/>
    </source>
</evidence>
<reference evidence="9 10" key="1">
    <citation type="submission" date="2017-06" db="EMBL/GenBank/DDBJ databases">
        <authorList>
            <consortium name="Pathogen Informatics"/>
        </authorList>
    </citation>
    <scope>NUCLEOTIDE SEQUENCE [LARGE SCALE GENOMIC DNA]</scope>
    <source>
        <strain evidence="9 10">NCTC13039</strain>
    </source>
</reference>
<feature type="transmembrane region" description="Helical" evidence="7">
    <location>
        <begin position="74"/>
        <end position="98"/>
    </location>
</feature>
<dbReference type="EMBL" id="LT906453">
    <property type="protein sequence ID" value="SNV17652.1"/>
    <property type="molecule type" value="Genomic_DNA"/>
</dbReference>
<evidence type="ECO:0000256" key="7">
    <source>
        <dbReference type="RuleBase" id="RU363032"/>
    </source>
</evidence>
<evidence type="ECO:0000256" key="5">
    <source>
        <dbReference type="ARBA" id="ARBA00022989"/>
    </source>
</evidence>
<dbReference type="OrthoDB" id="3173654at2"/>
<feature type="transmembrane region" description="Helical" evidence="7">
    <location>
        <begin position="105"/>
        <end position="126"/>
    </location>
</feature>
<accession>A0A239V6G3</accession>
<evidence type="ECO:0000313" key="10">
    <source>
        <dbReference type="Proteomes" id="UP000242637"/>
    </source>
</evidence>
<keyword evidence="3" id="KW-1003">Cell membrane</keyword>
<dbReference type="Pfam" id="PF00528">
    <property type="entry name" value="BPD_transp_1"/>
    <property type="match status" value="1"/>
</dbReference>
<dbReference type="PANTHER" id="PTHR30151:SF25">
    <property type="entry name" value="TAURINE TRANSPORT SYSTEM PERMEASE PROTEIN TAUC"/>
    <property type="match status" value="1"/>
</dbReference>
<dbReference type="GO" id="GO:0010438">
    <property type="term" value="P:cellular response to sulfur starvation"/>
    <property type="evidence" value="ECO:0007669"/>
    <property type="project" value="TreeGrafter"/>
</dbReference>
<keyword evidence="2 7" id="KW-0813">Transport</keyword>
<dbReference type="GO" id="GO:0005886">
    <property type="term" value="C:plasma membrane"/>
    <property type="evidence" value="ECO:0007669"/>
    <property type="project" value="UniProtKB-SubCell"/>
</dbReference>
<comment type="subcellular location">
    <subcellularLocation>
        <location evidence="1 7">Cell membrane</location>
        <topology evidence="1 7">Multi-pass membrane protein</topology>
    </subcellularLocation>
</comment>
<keyword evidence="4 7" id="KW-0812">Transmembrane</keyword>
<dbReference type="SUPFAM" id="SSF161098">
    <property type="entry name" value="MetI-like"/>
    <property type="match status" value="1"/>
</dbReference>
<evidence type="ECO:0000256" key="4">
    <source>
        <dbReference type="ARBA" id="ARBA00022692"/>
    </source>
</evidence>
<keyword evidence="5 7" id="KW-1133">Transmembrane helix</keyword>
<dbReference type="STRING" id="1121387.GCA_000429885_01455"/>
<sequence>MRKTSSRLSPIHPALLPLLGIATATAIWWFVTVVLLPEVPLISDLTPTATLSGLNELTRSGTLFTDASASMFRLVTGLFIAIGLGTGLGIIIGLNAAVDAATRPILLFLRMVSPLSWAPLAIGVLGVGNAPVIALVAATALWPIAMATSEGISHIDSRLLVVARAFGATKVQVGHRVVWPSIRPRVLGGIRSAIGIAWVVLVPAEMFGVTSGLGYQILNSKDQLAYDRLGALLVVIGTLGYCVDVLARWLLRTPRERHEESHSARTRHGDLQGAHQ</sequence>
<feature type="transmembrane region" description="Helical" evidence="7">
    <location>
        <begin position="193"/>
        <end position="217"/>
    </location>
</feature>
<gene>
    <name evidence="9" type="primary">cmpB</name>
    <name evidence="9" type="ORF">SAMEA4475696_00259</name>
</gene>
<dbReference type="InterPro" id="IPR035906">
    <property type="entry name" value="MetI-like_sf"/>
</dbReference>
<evidence type="ECO:0000256" key="3">
    <source>
        <dbReference type="ARBA" id="ARBA00022475"/>
    </source>
</evidence>
<proteinExistence type="inferred from homology"/>
<dbReference type="Proteomes" id="UP000242637">
    <property type="component" value="Chromosome 1"/>
</dbReference>
<keyword evidence="10" id="KW-1185">Reference proteome</keyword>
<dbReference type="PANTHER" id="PTHR30151">
    <property type="entry name" value="ALKANE SULFONATE ABC TRANSPORTER-RELATED, MEMBRANE SUBUNIT"/>
    <property type="match status" value="1"/>
</dbReference>
<dbReference type="Gene3D" id="1.10.3720.10">
    <property type="entry name" value="MetI-like"/>
    <property type="match status" value="1"/>
</dbReference>
<name>A0A239V6G3_9MICO</name>
<organism evidence="9 10">
    <name type="scientific">Dermatophilus congolensis</name>
    <dbReference type="NCBI Taxonomy" id="1863"/>
    <lineage>
        <taxon>Bacteria</taxon>
        <taxon>Bacillati</taxon>
        <taxon>Actinomycetota</taxon>
        <taxon>Actinomycetes</taxon>
        <taxon>Micrococcales</taxon>
        <taxon>Dermatophilaceae</taxon>
        <taxon>Dermatophilus</taxon>
    </lineage>
</organism>
<evidence type="ECO:0000256" key="1">
    <source>
        <dbReference type="ARBA" id="ARBA00004651"/>
    </source>
</evidence>
<feature type="transmembrane region" description="Helical" evidence="7">
    <location>
        <begin position="132"/>
        <end position="149"/>
    </location>
</feature>
<dbReference type="PROSITE" id="PS50928">
    <property type="entry name" value="ABC_TM1"/>
    <property type="match status" value="1"/>
</dbReference>
<feature type="transmembrane region" description="Helical" evidence="7">
    <location>
        <begin position="12"/>
        <end position="31"/>
    </location>
</feature>
<keyword evidence="6 7" id="KW-0472">Membrane</keyword>
<evidence type="ECO:0000256" key="2">
    <source>
        <dbReference type="ARBA" id="ARBA00022448"/>
    </source>
</evidence>
<dbReference type="GO" id="GO:0055085">
    <property type="term" value="P:transmembrane transport"/>
    <property type="evidence" value="ECO:0007669"/>
    <property type="project" value="InterPro"/>
</dbReference>
<dbReference type="InterPro" id="IPR000515">
    <property type="entry name" value="MetI-like"/>
</dbReference>
<dbReference type="RefSeq" id="WP_028327352.1">
    <property type="nucleotide sequence ID" value="NZ_JAAFNI010000001.1"/>
</dbReference>
<feature type="transmembrane region" description="Helical" evidence="7">
    <location>
        <begin position="229"/>
        <end position="251"/>
    </location>
</feature>